<keyword evidence="2" id="KW-0812">Transmembrane</keyword>
<dbReference type="GO" id="GO:0016740">
    <property type="term" value="F:transferase activity"/>
    <property type="evidence" value="ECO:0007669"/>
    <property type="project" value="UniProtKB-KW"/>
</dbReference>
<feature type="non-terminal residue" evidence="3">
    <location>
        <position position="1"/>
    </location>
</feature>
<reference evidence="3 4" key="1">
    <citation type="submission" date="2015-06" db="EMBL/GenBank/DDBJ databases">
        <title>Survival trade-offs in plant roots during colonization by closely related pathogenic and mutualistic fungi.</title>
        <authorList>
            <person name="Hacquard S."/>
            <person name="Kracher B."/>
            <person name="Hiruma K."/>
            <person name="Weinman A."/>
            <person name="Muench P."/>
            <person name="Garrido Oter R."/>
            <person name="Ver Loren van Themaat E."/>
            <person name="Dallerey J.-F."/>
            <person name="Damm U."/>
            <person name="Henrissat B."/>
            <person name="Lespinet O."/>
            <person name="Thon M."/>
            <person name="Kemen E."/>
            <person name="McHardy A.C."/>
            <person name="Schulze-Lefert P."/>
            <person name="O'Connell R.J."/>
        </authorList>
    </citation>
    <scope>NUCLEOTIDE SEQUENCE [LARGE SCALE GENOMIC DNA]</scope>
    <source>
        <strain evidence="3 4">0861</strain>
    </source>
</reference>
<gene>
    <name evidence="3" type="ORF">CT0861_03196</name>
</gene>
<evidence type="ECO:0000313" key="4">
    <source>
        <dbReference type="Proteomes" id="UP000076552"/>
    </source>
</evidence>
<sequence length="495" mass="54328">LTRPTLPAIATNKPTANTFTPWRIQPPSNPKTSERRTDTYCGSPVELPPRGYIDEPSIHVSAAPLNVTGSLILHTYQNPKLTRPASVLSLEASATTKKPTTPTFPDLQPIELAALSPLLPALLSAATALWSWRSVALQYKRETPHQTGPTRLDRRTNKMQSQHHMGIRELNVSNWHSHNALTDTFNHAVPAIKTSAAFFTFLRANLVLNPSAMSSNTNTPVLQPTGAAHNSHRPAAPSPLATSHTLDPLDDIPPLSLEVLSTREDKAAALHLVADSIAQQRQQAAYALVFHPVPLAGLTLALGLAYQYSYGRQRDIGMAFTLLSGVIMTYLLAIRWVTSGYLPLAEQMSWSFIRPHPDASPAEEDLVLGTRFGSEIIGALILHLEPASPSAATTFSSKRRNKAGSFRGGKGIIRAWTTKLRYRGKGVGTDMLDEAARIIRERCGKDAEVGFALEHANSQMVLPEFFNGTFRKRERWAAKTLDGVLAEREMTKKKR</sequence>
<evidence type="ECO:0000256" key="2">
    <source>
        <dbReference type="SAM" id="Phobius"/>
    </source>
</evidence>
<name>A0A166VUA8_9PEZI</name>
<dbReference type="EMBL" id="LFIV01000028">
    <property type="protein sequence ID" value="KZL74959.1"/>
    <property type="molecule type" value="Genomic_DNA"/>
</dbReference>
<proteinExistence type="predicted"/>
<feature type="transmembrane region" description="Helical" evidence="2">
    <location>
        <begin position="284"/>
        <end position="306"/>
    </location>
</feature>
<protein>
    <submittedName>
        <fullName evidence="3">Acetyltransferase</fullName>
    </submittedName>
</protein>
<keyword evidence="2" id="KW-0472">Membrane</keyword>
<feature type="non-terminal residue" evidence="3">
    <location>
        <position position="495"/>
    </location>
</feature>
<feature type="region of interest" description="Disordered" evidence="1">
    <location>
        <begin position="1"/>
        <end position="40"/>
    </location>
</feature>
<evidence type="ECO:0000256" key="1">
    <source>
        <dbReference type="SAM" id="MobiDB-lite"/>
    </source>
</evidence>
<keyword evidence="4" id="KW-1185">Reference proteome</keyword>
<feature type="transmembrane region" description="Helical" evidence="2">
    <location>
        <begin position="318"/>
        <end position="337"/>
    </location>
</feature>
<feature type="region of interest" description="Disordered" evidence="1">
    <location>
        <begin position="222"/>
        <end position="243"/>
    </location>
</feature>
<dbReference type="AlphaFoldDB" id="A0A166VUA8"/>
<accession>A0A166VUA8</accession>
<comment type="caution">
    <text evidence="3">The sequence shown here is derived from an EMBL/GenBank/DDBJ whole genome shotgun (WGS) entry which is preliminary data.</text>
</comment>
<evidence type="ECO:0000313" key="3">
    <source>
        <dbReference type="EMBL" id="KZL74959.1"/>
    </source>
</evidence>
<keyword evidence="3" id="KW-0808">Transferase</keyword>
<keyword evidence="2" id="KW-1133">Transmembrane helix</keyword>
<dbReference type="Proteomes" id="UP000076552">
    <property type="component" value="Unassembled WGS sequence"/>
</dbReference>
<organism evidence="3 4">
    <name type="scientific">Colletotrichum tofieldiae</name>
    <dbReference type="NCBI Taxonomy" id="708197"/>
    <lineage>
        <taxon>Eukaryota</taxon>
        <taxon>Fungi</taxon>
        <taxon>Dikarya</taxon>
        <taxon>Ascomycota</taxon>
        <taxon>Pezizomycotina</taxon>
        <taxon>Sordariomycetes</taxon>
        <taxon>Hypocreomycetidae</taxon>
        <taxon>Glomerellales</taxon>
        <taxon>Glomerellaceae</taxon>
        <taxon>Colletotrichum</taxon>
        <taxon>Colletotrichum spaethianum species complex</taxon>
    </lineage>
</organism>